<dbReference type="InterPro" id="IPR041108">
    <property type="entry name" value="PP_kinase_C_1"/>
</dbReference>
<evidence type="ECO:0000259" key="2">
    <source>
        <dbReference type="Pfam" id="PF17941"/>
    </source>
</evidence>
<keyword evidence="3" id="KW-0808">Transferase</keyword>
<dbReference type="Pfam" id="PF13090">
    <property type="entry name" value="PP_kinase_C"/>
    <property type="match status" value="1"/>
</dbReference>
<dbReference type="InterPro" id="IPR003414">
    <property type="entry name" value="PP_kinase"/>
</dbReference>
<dbReference type="GO" id="GO:0006799">
    <property type="term" value="P:polyphosphate biosynthetic process"/>
    <property type="evidence" value="ECO:0007669"/>
    <property type="project" value="InterPro"/>
</dbReference>
<proteinExistence type="predicted"/>
<feature type="domain" description="Polyphosphate kinase C-terminal" evidence="1">
    <location>
        <begin position="134"/>
        <end position="303"/>
    </location>
</feature>
<evidence type="ECO:0000313" key="3">
    <source>
        <dbReference type="EMBL" id="MPM85952.1"/>
    </source>
</evidence>
<dbReference type="GO" id="GO:0008976">
    <property type="term" value="F:polyphosphate kinase activity"/>
    <property type="evidence" value="ECO:0007669"/>
    <property type="project" value="UniProtKB-EC"/>
</dbReference>
<keyword evidence="3" id="KW-0418">Kinase</keyword>
<name>A0A645DBI7_9ZZZZ</name>
<reference evidence="3" key="1">
    <citation type="submission" date="2019-08" db="EMBL/GenBank/DDBJ databases">
        <authorList>
            <person name="Kucharzyk K."/>
            <person name="Murdoch R.W."/>
            <person name="Higgins S."/>
            <person name="Loffler F."/>
        </authorList>
    </citation>
    <scope>NUCLEOTIDE SEQUENCE</scope>
</reference>
<gene>
    <name evidence="3" type="primary">ppk_19</name>
    <name evidence="3" type="ORF">SDC9_133035</name>
</gene>
<dbReference type="SUPFAM" id="SSF56024">
    <property type="entry name" value="Phospholipase D/nuclease"/>
    <property type="match status" value="2"/>
</dbReference>
<dbReference type="PANTHER" id="PTHR30218">
    <property type="entry name" value="POLYPHOSPHATE KINASE"/>
    <property type="match status" value="1"/>
</dbReference>
<dbReference type="PANTHER" id="PTHR30218:SF0">
    <property type="entry name" value="POLYPHOSPHATE KINASE"/>
    <property type="match status" value="1"/>
</dbReference>
<sequence length="318" mass="36710">MTLYRVPEHSSVINALRNAARNGKEVTLYLELQARFDEEINMMWTETLTRERHINLISGVEGMKVHSKLALITRISGKKQKRIALVGTGNFNENTASQYSDHILLTAHPKLTGEIDQLFLLLERGFADVKFKHLVVSPFHTRKRFISLIKAEVEQARSGKEASIVLKLNNLVDQQMIKHLVKAEASGVSITLMIRGICSLALNKDQRNLRGKALIDRYLEHTRIVKFHNGGKPLYFLGSADWMERNLDTRIEVMVPVYSKEIQDEIEIFLKTHWEDTYSSFSIEQNTYNQRLQTGAPEEKRAQQDLYRYYQGLLEEHV</sequence>
<protein>
    <submittedName>
        <fullName evidence="3">Polyphosphate kinase</fullName>
        <ecNumber evidence="3">2.7.4.1</ecNumber>
    </submittedName>
</protein>
<dbReference type="EC" id="2.7.4.1" evidence="3"/>
<comment type="caution">
    <text evidence="3">The sequence shown here is derived from an EMBL/GenBank/DDBJ whole genome shotgun (WGS) entry which is preliminary data.</text>
</comment>
<dbReference type="InterPro" id="IPR025200">
    <property type="entry name" value="PPK_C_dom2"/>
</dbReference>
<evidence type="ECO:0000259" key="1">
    <source>
        <dbReference type="Pfam" id="PF13090"/>
    </source>
</evidence>
<feature type="domain" description="Polyphosphate kinase C-terminal" evidence="2">
    <location>
        <begin position="1"/>
        <end position="124"/>
    </location>
</feature>
<dbReference type="EMBL" id="VSSQ01034114">
    <property type="protein sequence ID" value="MPM85952.1"/>
    <property type="molecule type" value="Genomic_DNA"/>
</dbReference>
<organism evidence="3">
    <name type="scientific">bioreactor metagenome</name>
    <dbReference type="NCBI Taxonomy" id="1076179"/>
    <lineage>
        <taxon>unclassified sequences</taxon>
        <taxon>metagenomes</taxon>
        <taxon>ecological metagenomes</taxon>
    </lineage>
</organism>
<dbReference type="Pfam" id="PF17941">
    <property type="entry name" value="PP_kinase_C_1"/>
    <property type="match status" value="1"/>
</dbReference>
<dbReference type="AlphaFoldDB" id="A0A645DBI7"/>
<dbReference type="Gene3D" id="3.30.870.10">
    <property type="entry name" value="Endonuclease Chain A"/>
    <property type="match status" value="2"/>
</dbReference>
<dbReference type="GO" id="GO:0009358">
    <property type="term" value="C:polyphosphate kinase complex"/>
    <property type="evidence" value="ECO:0007669"/>
    <property type="project" value="InterPro"/>
</dbReference>
<accession>A0A645DBI7</accession>